<sequence length="191" mass="22080">MSVKQSDYETLLSEYSSREGAIALLKQYRSYLEMIPSMRRPEESLITIPLPVARIRRSQSVGQEGASAANLRETIHLPCDLAILTCDPEWKIKMETEILVFIHRPQEDFSQLLGRWRKMQVYLDRDYEWLMPLSEQHMLSEGVAKTYPLFIVFETTPFRIKRGLAGAGLPFLTQTPELDISEEMAQVPSWD</sequence>
<evidence type="ECO:0000313" key="1">
    <source>
        <dbReference type="EMBL" id="OKH22363.1"/>
    </source>
</evidence>
<evidence type="ECO:0000313" key="2">
    <source>
        <dbReference type="Proteomes" id="UP000186868"/>
    </source>
</evidence>
<evidence type="ECO:0008006" key="3">
    <source>
        <dbReference type="Google" id="ProtNLM"/>
    </source>
</evidence>
<name>A0A1U7HFK4_9CYAN</name>
<keyword evidence="2" id="KW-1185">Reference proteome</keyword>
<dbReference type="EMBL" id="MRCB01000014">
    <property type="protein sequence ID" value="OKH22363.1"/>
    <property type="molecule type" value="Genomic_DNA"/>
</dbReference>
<dbReference type="Proteomes" id="UP000186868">
    <property type="component" value="Unassembled WGS sequence"/>
</dbReference>
<organism evidence="1 2">
    <name type="scientific">Hydrococcus rivularis NIES-593</name>
    <dbReference type="NCBI Taxonomy" id="1921803"/>
    <lineage>
        <taxon>Bacteria</taxon>
        <taxon>Bacillati</taxon>
        <taxon>Cyanobacteriota</taxon>
        <taxon>Cyanophyceae</taxon>
        <taxon>Pleurocapsales</taxon>
        <taxon>Hydrococcaceae</taxon>
        <taxon>Hydrococcus</taxon>
    </lineage>
</organism>
<reference evidence="1 2" key="1">
    <citation type="submission" date="2016-11" db="EMBL/GenBank/DDBJ databases">
        <title>Draft Genome Sequences of Nine Cyanobacterial Strains from Diverse Habitats.</title>
        <authorList>
            <person name="Zhu T."/>
            <person name="Hou S."/>
            <person name="Lu X."/>
            <person name="Hess W.R."/>
        </authorList>
    </citation>
    <scope>NUCLEOTIDE SEQUENCE [LARGE SCALE GENOMIC DNA]</scope>
    <source>
        <strain evidence="1 2">NIES-593</strain>
    </source>
</reference>
<accession>A0A1U7HFK4</accession>
<protein>
    <recommendedName>
        <fullName evidence="3">Type IV pilin PilA</fullName>
    </recommendedName>
</protein>
<dbReference type="RefSeq" id="WP_073599970.1">
    <property type="nucleotide sequence ID" value="NZ_MRCB01000014.1"/>
</dbReference>
<dbReference type="OrthoDB" id="467906at2"/>
<dbReference type="AlphaFoldDB" id="A0A1U7HFK4"/>
<proteinExistence type="predicted"/>
<comment type="caution">
    <text evidence="1">The sequence shown here is derived from an EMBL/GenBank/DDBJ whole genome shotgun (WGS) entry which is preliminary data.</text>
</comment>
<dbReference type="STRING" id="1921803.NIES593_12875"/>
<gene>
    <name evidence="1" type="ORF">NIES593_12875</name>
</gene>